<evidence type="ECO:0000256" key="1">
    <source>
        <dbReference type="SAM" id="SignalP"/>
    </source>
</evidence>
<evidence type="ECO:0000313" key="3">
    <source>
        <dbReference type="Proteomes" id="UP000585272"/>
    </source>
</evidence>
<keyword evidence="3" id="KW-1185">Reference proteome</keyword>
<evidence type="ECO:0000313" key="2">
    <source>
        <dbReference type="EMBL" id="MBB4661109.1"/>
    </source>
</evidence>
<proteinExistence type="predicted"/>
<protein>
    <submittedName>
        <fullName evidence="2">Uncharacterized protein</fullName>
    </submittedName>
</protein>
<dbReference type="AlphaFoldDB" id="A0A840I872"/>
<feature type="chain" id="PRO_5039035604" evidence="1">
    <location>
        <begin position="21"/>
        <end position="210"/>
    </location>
</feature>
<name>A0A840I872_9ACTN</name>
<reference evidence="2 3" key="1">
    <citation type="submission" date="2020-08" db="EMBL/GenBank/DDBJ databases">
        <title>Genomic Encyclopedia of Archaeal and Bacterial Type Strains, Phase II (KMG-II): from individual species to whole genera.</title>
        <authorList>
            <person name="Goeker M."/>
        </authorList>
    </citation>
    <scope>NUCLEOTIDE SEQUENCE [LARGE SCALE GENOMIC DNA]</scope>
    <source>
        <strain evidence="2 3">DSM 23288</strain>
    </source>
</reference>
<accession>A0A840I872</accession>
<dbReference type="Proteomes" id="UP000585272">
    <property type="component" value="Unassembled WGS sequence"/>
</dbReference>
<dbReference type="RefSeq" id="WP_183338992.1">
    <property type="nucleotide sequence ID" value="NZ_JACHNU010000001.1"/>
</dbReference>
<comment type="caution">
    <text evidence="2">The sequence shown here is derived from an EMBL/GenBank/DDBJ whole genome shotgun (WGS) entry which is preliminary data.</text>
</comment>
<sequence length="210" mass="22087">MSRSARRAVLLTACALTAAALTVAVFGDRGGSDAKTIIATTGTVAPVPVAPAGPQPRLPDGWRRVRDPEGGFTVGLPPGWTARRSDGTLVLRSRDRTLAIALGADRSAPGRVVAPETYAREAIASLQGYRRLRSTAPRRLEASPYPGAVATATGTFRQTGVRQAITLVALQRRGAATFTLLAFRSALSPDAPARRVVGRVVDSLHSERPS</sequence>
<dbReference type="EMBL" id="JACHNU010000001">
    <property type="protein sequence ID" value="MBB4661109.1"/>
    <property type="molecule type" value="Genomic_DNA"/>
</dbReference>
<feature type="signal peptide" evidence="1">
    <location>
        <begin position="1"/>
        <end position="20"/>
    </location>
</feature>
<keyword evidence="1" id="KW-0732">Signal</keyword>
<gene>
    <name evidence="2" type="ORF">BDZ31_000682</name>
</gene>
<organism evidence="2 3">
    <name type="scientific">Conexibacter arvalis</name>
    <dbReference type="NCBI Taxonomy" id="912552"/>
    <lineage>
        <taxon>Bacteria</taxon>
        <taxon>Bacillati</taxon>
        <taxon>Actinomycetota</taxon>
        <taxon>Thermoleophilia</taxon>
        <taxon>Solirubrobacterales</taxon>
        <taxon>Conexibacteraceae</taxon>
        <taxon>Conexibacter</taxon>
    </lineage>
</organism>